<dbReference type="Proteomes" id="UP000320672">
    <property type="component" value="Chromosome"/>
</dbReference>
<evidence type="ECO:0000313" key="2">
    <source>
        <dbReference type="EMBL" id="QDS95937.1"/>
    </source>
</evidence>
<keyword evidence="1" id="KW-0472">Membrane</keyword>
<dbReference type="KEGG" id="rml:FF011L_47390"/>
<feature type="transmembrane region" description="Helical" evidence="1">
    <location>
        <begin position="12"/>
        <end position="39"/>
    </location>
</feature>
<reference evidence="2 3" key="1">
    <citation type="submission" date="2019-02" db="EMBL/GenBank/DDBJ databases">
        <title>Deep-cultivation of Planctomycetes and their phenomic and genomic characterization uncovers novel biology.</title>
        <authorList>
            <person name="Wiegand S."/>
            <person name="Jogler M."/>
            <person name="Boedeker C."/>
            <person name="Pinto D."/>
            <person name="Vollmers J."/>
            <person name="Rivas-Marin E."/>
            <person name="Kohn T."/>
            <person name="Peeters S.H."/>
            <person name="Heuer A."/>
            <person name="Rast P."/>
            <person name="Oberbeckmann S."/>
            <person name="Bunk B."/>
            <person name="Jeske O."/>
            <person name="Meyerdierks A."/>
            <person name="Storesund J.E."/>
            <person name="Kallscheuer N."/>
            <person name="Luecker S."/>
            <person name="Lage O.M."/>
            <person name="Pohl T."/>
            <person name="Merkel B.J."/>
            <person name="Hornburger P."/>
            <person name="Mueller R.-W."/>
            <person name="Bruemmer F."/>
            <person name="Labrenz M."/>
            <person name="Spormann A.M."/>
            <person name="Op den Camp H."/>
            <person name="Overmann J."/>
            <person name="Amann R."/>
            <person name="Jetten M.S.M."/>
            <person name="Mascher T."/>
            <person name="Medema M.H."/>
            <person name="Devos D.P."/>
            <person name="Kaster A.-K."/>
            <person name="Ovreas L."/>
            <person name="Rohde M."/>
            <person name="Galperin M.Y."/>
            <person name="Jogler C."/>
        </authorList>
    </citation>
    <scope>NUCLEOTIDE SEQUENCE [LARGE SCALE GENOMIC DNA]</scope>
    <source>
        <strain evidence="2 3">FF011L</strain>
    </source>
</reference>
<accession>A0A517MMC7</accession>
<name>A0A517MMC7_9BACT</name>
<dbReference type="EMBL" id="CP036262">
    <property type="protein sequence ID" value="QDS95937.1"/>
    <property type="molecule type" value="Genomic_DNA"/>
</dbReference>
<evidence type="ECO:0008006" key="4">
    <source>
        <dbReference type="Google" id="ProtNLM"/>
    </source>
</evidence>
<protein>
    <recommendedName>
        <fullName evidence="4">Pilus assembly protein, PilO</fullName>
    </recommendedName>
</protein>
<organism evidence="2 3">
    <name type="scientific">Roseimaritima multifibrata</name>
    <dbReference type="NCBI Taxonomy" id="1930274"/>
    <lineage>
        <taxon>Bacteria</taxon>
        <taxon>Pseudomonadati</taxon>
        <taxon>Planctomycetota</taxon>
        <taxon>Planctomycetia</taxon>
        <taxon>Pirellulales</taxon>
        <taxon>Pirellulaceae</taxon>
        <taxon>Roseimaritima</taxon>
    </lineage>
</organism>
<evidence type="ECO:0000256" key="1">
    <source>
        <dbReference type="SAM" id="Phobius"/>
    </source>
</evidence>
<keyword evidence="3" id="KW-1185">Reference proteome</keyword>
<gene>
    <name evidence="2" type="ORF">FF011L_47390</name>
</gene>
<dbReference type="RefSeq" id="WP_145354153.1">
    <property type="nucleotide sequence ID" value="NZ_CP036262.1"/>
</dbReference>
<evidence type="ECO:0000313" key="3">
    <source>
        <dbReference type="Proteomes" id="UP000320672"/>
    </source>
</evidence>
<keyword evidence="1" id="KW-1133">Transmembrane helix</keyword>
<proteinExistence type="predicted"/>
<dbReference type="InterPro" id="IPR014717">
    <property type="entry name" value="Transl_elong_EF1B/ribsomal_bS6"/>
</dbReference>
<dbReference type="Gene3D" id="3.30.70.60">
    <property type="match status" value="1"/>
</dbReference>
<dbReference type="AlphaFoldDB" id="A0A517MMC7"/>
<dbReference type="PROSITE" id="PS51257">
    <property type="entry name" value="PROKAR_LIPOPROTEIN"/>
    <property type="match status" value="1"/>
</dbReference>
<sequence>MIYRISLAKANLWPIGVLSCLLNGIGASCAALIFMAGYIGHSFLHAEYQSIGQEHLNAVTLMRYAPVIDSRHRDRTRRLQAARAEQRAIWDRFPTQPDSLGLLQTLTSLAQQTSLQLRGFRPEETTTLTTHQEKNFAIRFDGNLKAFEDFLAKLKTSGLDCRVTSFDCTQPTVPSQANTSPTAPSSPDVFSIEVHLAVPYRRKTVDLDKT</sequence>
<keyword evidence="1" id="KW-0812">Transmembrane</keyword>